<reference evidence="2 3" key="1">
    <citation type="submission" date="2019-11" db="EMBL/GenBank/DDBJ databases">
        <title>Whole genome sequence of Oryza granulata.</title>
        <authorList>
            <person name="Li W."/>
        </authorList>
    </citation>
    <scope>NUCLEOTIDE SEQUENCE [LARGE SCALE GENOMIC DNA]</scope>
    <source>
        <strain evidence="3">cv. Menghai</strain>
        <tissue evidence="2">Leaf</tissue>
    </source>
</reference>
<dbReference type="EMBL" id="SPHZ02000007">
    <property type="protein sequence ID" value="KAF0905637.1"/>
    <property type="molecule type" value="Genomic_DNA"/>
</dbReference>
<evidence type="ECO:0000313" key="2">
    <source>
        <dbReference type="EMBL" id="KAF0905637.1"/>
    </source>
</evidence>
<protein>
    <submittedName>
        <fullName evidence="2">Uncharacterized protein</fullName>
    </submittedName>
</protein>
<name>A0A6G1CZZ0_9ORYZ</name>
<organism evidence="2 3">
    <name type="scientific">Oryza meyeriana var. granulata</name>
    <dbReference type="NCBI Taxonomy" id="110450"/>
    <lineage>
        <taxon>Eukaryota</taxon>
        <taxon>Viridiplantae</taxon>
        <taxon>Streptophyta</taxon>
        <taxon>Embryophyta</taxon>
        <taxon>Tracheophyta</taxon>
        <taxon>Spermatophyta</taxon>
        <taxon>Magnoliopsida</taxon>
        <taxon>Liliopsida</taxon>
        <taxon>Poales</taxon>
        <taxon>Poaceae</taxon>
        <taxon>BOP clade</taxon>
        <taxon>Oryzoideae</taxon>
        <taxon>Oryzeae</taxon>
        <taxon>Oryzinae</taxon>
        <taxon>Oryza</taxon>
        <taxon>Oryza meyeriana</taxon>
    </lineage>
</organism>
<feature type="region of interest" description="Disordered" evidence="1">
    <location>
        <begin position="69"/>
        <end position="90"/>
    </location>
</feature>
<evidence type="ECO:0000256" key="1">
    <source>
        <dbReference type="SAM" id="MobiDB-lite"/>
    </source>
</evidence>
<dbReference type="AlphaFoldDB" id="A0A6G1CZZ0"/>
<sequence length="90" mass="9984">MLPGWSQCRLGRLVTGRIERGVRDWNHLDSVAAVWITSSRDWIWRWGDDVGGGGSGGEVAVLETNVEATRQRHGDGRTAAVPEGERRSRD</sequence>
<comment type="caution">
    <text evidence="2">The sequence shown here is derived from an EMBL/GenBank/DDBJ whole genome shotgun (WGS) entry which is preliminary data.</text>
</comment>
<accession>A0A6G1CZZ0</accession>
<gene>
    <name evidence="2" type="ORF">E2562_007420</name>
</gene>
<dbReference type="Proteomes" id="UP000479710">
    <property type="component" value="Unassembled WGS sequence"/>
</dbReference>
<keyword evidence="3" id="KW-1185">Reference proteome</keyword>
<evidence type="ECO:0000313" key="3">
    <source>
        <dbReference type="Proteomes" id="UP000479710"/>
    </source>
</evidence>
<proteinExistence type="predicted"/>